<keyword evidence="2" id="KW-1185">Reference proteome</keyword>
<evidence type="ECO:0000313" key="1">
    <source>
        <dbReference type="EMBL" id="GBP74889.1"/>
    </source>
</evidence>
<accession>A0A4C1YJU2</accession>
<sequence length="99" mass="10488">MNMVRHALGQFPINFDRDHGPALDINPCSTTGFGPRTTLDSYAGLDTDLVLAVLAVISAPGHGAVIDVNSGSIVRSDPDFAVPIAVSMPILVLLGRERY</sequence>
<dbReference type="EMBL" id="BGZK01001228">
    <property type="protein sequence ID" value="GBP74889.1"/>
    <property type="molecule type" value="Genomic_DNA"/>
</dbReference>
<dbReference type="Proteomes" id="UP000299102">
    <property type="component" value="Unassembled WGS sequence"/>
</dbReference>
<comment type="caution">
    <text evidence="1">The sequence shown here is derived from an EMBL/GenBank/DDBJ whole genome shotgun (WGS) entry which is preliminary data.</text>
</comment>
<protein>
    <submittedName>
        <fullName evidence="1">Uncharacterized protein</fullName>
    </submittedName>
</protein>
<name>A0A4C1YJU2_EUMVA</name>
<reference evidence="1 2" key="1">
    <citation type="journal article" date="2019" name="Commun. Biol.">
        <title>The bagworm genome reveals a unique fibroin gene that provides high tensile strength.</title>
        <authorList>
            <person name="Kono N."/>
            <person name="Nakamura H."/>
            <person name="Ohtoshi R."/>
            <person name="Tomita M."/>
            <person name="Numata K."/>
            <person name="Arakawa K."/>
        </authorList>
    </citation>
    <scope>NUCLEOTIDE SEQUENCE [LARGE SCALE GENOMIC DNA]</scope>
</reference>
<evidence type="ECO:0000313" key="2">
    <source>
        <dbReference type="Proteomes" id="UP000299102"/>
    </source>
</evidence>
<proteinExistence type="predicted"/>
<dbReference type="AlphaFoldDB" id="A0A4C1YJU2"/>
<gene>
    <name evidence="1" type="ORF">EVAR_36074_1</name>
</gene>
<organism evidence="1 2">
    <name type="scientific">Eumeta variegata</name>
    <name type="common">Bagworm moth</name>
    <name type="synonym">Eumeta japonica</name>
    <dbReference type="NCBI Taxonomy" id="151549"/>
    <lineage>
        <taxon>Eukaryota</taxon>
        <taxon>Metazoa</taxon>
        <taxon>Ecdysozoa</taxon>
        <taxon>Arthropoda</taxon>
        <taxon>Hexapoda</taxon>
        <taxon>Insecta</taxon>
        <taxon>Pterygota</taxon>
        <taxon>Neoptera</taxon>
        <taxon>Endopterygota</taxon>
        <taxon>Lepidoptera</taxon>
        <taxon>Glossata</taxon>
        <taxon>Ditrysia</taxon>
        <taxon>Tineoidea</taxon>
        <taxon>Psychidae</taxon>
        <taxon>Oiketicinae</taxon>
        <taxon>Eumeta</taxon>
    </lineage>
</organism>